<dbReference type="Proteomes" id="UP000236291">
    <property type="component" value="Unassembled WGS sequence"/>
</dbReference>
<dbReference type="EMBL" id="ASHM01199549">
    <property type="protein sequence ID" value="PNX66849.1"/>
    <property type="molecule type" value="Genomic_DNA"/>
</dbReference>
<evidence type="ECO:0000313" key="3">
    <source>
        <dbReference type="Proteomes" id="UP000236291"/>
    </source>
</evidence>
<name>A0A2K3KKR7_TRIPR</name>
<comment type="caution">
    <text evidence="2">The sequence shown here is derived from an EMBL/GenBank/DDBJ whole genome shotgun (WGS) entry which is preliminary data.</text>
</comment>
<evidence type="ECO:0000256" key="1">
    <source>
        <dbReference type="SAM" id="MobiDB-lite"/>
    </source>
</evidence>
<proteinExistence type="predicted"/>
<feature type="non-terminal residue" evidence="2">
    <location>
        <position position="39"/>
    </location>
</feature>
<organism evidence="2 3">
    <name type="scientific">Trifolium pratense</name>
    <name type="common">Red clover</name>
    <dbReference type="NCBI Taxonomy" id="57577"/>
    <lineage>
        <taxon>Eukaryota</taxon>
        <taxon>Viridiplantae</taxon>
        <taxon>Streptophyta</taxon>
        <taxon>Embryophyta</taxon>
        <taxon>Tracheophyta</taxon>
        <taxon>Spermatophyta</taxon>
        <taxon>Magnoliopsida</taxon>
        <taxon>eudicotyledons</taxon>
        <taxon>Gunneridae</taxon>
        <taxon>Pentapetalae</taxon>
        <taxon>rosids</taxon>
        <taxon>fabids</taxon>
        <taxon>Fabales</taxon>
        <taxon>Fabaceae</taxon>
        <taxon>Papilionoideae</taxon>
        <taxon>50 kb inversion clade</taxon>
        <taxon>NPAAA clade</taxon>
        <taxon>Hologalegina</taxon>
        <taxon>IRL clade</taxon>
        <taxon>Trifolieae</taxon>
        <taxon>Trifolium</taxon>
    </lineage>
</organism>
<protein>
    <submittedName>
        <fullName evidence="2">Uncharacterized protein</fullName>
    </submittedName>
</protein>
<feature type="region of interest" description="Disordered" evidence="1">
    <location>
        <begin position="1"/>
        <end position="23"/>
    </location>
</feature>
<accession>A0A2K3KKR7</accession>
<sequence>MMIQPPPPSVAQSIPANEVQPVGPPADQMLLRTLREILL</sequence>
<dbReference type="AlphaFoldDB" id="A0A2K3KKR7"/>
<gene>
    <name evidence="2" type="ORF">L195_g063244</name>
</gene>
<reference evidence="2 3" key="2">
    <citation type="journal article" date="2017" name="Front. Plant Sci.">
        <title>Gene Classification and Mining of Molecular Markers Useful in Red Clover (Trifolium pratense) Breeding.</title>
        <authorList>
            <person name="Istvanek J."/>
            <person name="Dluhosova J."/>
            <person name="Dluhos P."/>
            <person name="Patkova L."/>
            <person name="Nedelnik J."/>
            <person name="Repkova J."/>
        </authorList>
    </citation>
    <scope>NUCLEOTIDE SEQUENCE [LARGE SCALE GENOMIC DNA]</scope>
    <source>
        <strain evidence="3">cv. Tatra</strain>
        <tissue evidence="2">Young leaves</tissue>
    </source>
</reference>
<evidence type="ECO:0000313" key="2">
    <source>
        <dbReference type="EMBL" id="PNX66849.1"/>
    </source>
</evidence>
<reference evidence="2 3" key="1">
    <citation type="journal article" date="2014" name="Am. J. Bot.">
        <title>Genome assembly and annotation for red clover (Trifolium pratense; Fabaceae).</title>
        <authorList>
            <person name="Istvanek J."/>
            <person name="Jaros M."/>
            <person name="Krenek A."/>
            <person name="Repkova J."/>
        </authorList>
    </citation>
    <scope>NUCLEOTIDE SEQUENCE [LARGE SCALE GENOMIC DNA]</scope>
    <source>
        <strain evidence="3">cv. Tatra</strain>
        <tissue evidence="2">Young leaves</tissue>
    </source>
</reference>